<evidence type="ECO:0000313" key="3">
    <source>
        <dbReference type="EMBL" id="MBW4866173.1"/>
    </source>
</evidence>
<keyword evidence="1" id="KW-0732">Signal</keyword>
<feature type="signal peptide" evidence="1">
    <location>
        <begin position="1"/>
        <end position="21"/>
    </location>
</feature>
<dbReference type="Pfam" id="PF10988">
    <property type="entry name" value="DUF2807"/>
    <property type="match status" value="1"/>
</dbReference>
<dbReference type="Proteomes" id="UP001196873">
    <property type="component" value="Unassembled WGS sequence"/>
</dbReference>
<feature type="chain" id="PRO_5043980518" evidence="1">
    <location>
        <begin position="22"/>
        <end position="262"/>
    </location>
</feature>
<evidence type="ECO:0000313" key="4">
    <source>
        <dbReference type="Proteomes" id="UP001196873"/>
    </source>
</evidence>
<dbReference type="EMBL" id="JAHXRF010000013">
    <property type="protein sequence ID" value="MBW4866173.1"/>
    <property type="molecule type" value="Genomic_DNA"/>
</dbReference>
<name>A0AAW4NSS4_9BACT</name>
<protein>
    <submittedName>
        <fullName evidence="3">DUF2807 domain-containing protein</fullName>
    </submittedName>
</protein>
<reference evidence="3" key="1">
    <citation type="submission" date="2021-07" db="EMBL/GenBank/DDBJ databases">
        <title>Genomic diversity and antimicrobial resistance of Prevotella spp. isolated from chronic lung disease airways.</title>
        <authorList>
            <person name="Webb K.A."/>
            <person name="Olagoke O.S."/>
            <person name="Baird T."/>
            <person name="Neill J."/>
            <person name="Pham A."/>
            <person name="Wells T.J."/>
            <person name="Ramsay K.A."/>
            <person name="Bell S.C."/>
            <person name="Sarovich D.S."/>
            <person name="Price E.P."/>
        </authorList>
    </citation>
    <scope>NUCLEOTIDE SEQUENCE</scope>
    <source>
        <strain evidence="3">SCHI0047.S.3</strain>
    </source>
</reference>
<feature type="domain" description="Putative auto-transporter adhesin head GIN" evidence="2">
    <location>
        <begin position="51"/>
        <end position="238"/>
    </location>
</feature>
<evidence type="ECO:0000259" key="2">
    <source>
        <dbReference type="Pfam" id="PF10988"/>
    </source>
</evidence>
<dbReference type="AlphaFoldDB" id="A0AAW4NSS4"/>
<accession>A0AAW4NSS4</accession>
<proteinExistence type="predicted"/>
<comment type="caution">
    <text evidence="3">The sequence shown here is derived from an EMBL/GenBank/DDBJ whole genome shotgun (WGS) entry which is preliminary data.</text>
</comment>
<gene>
    <name evidence="3" type="ORF">KZY68_09170</name>
</gene>
<dbReference type="PROSITE" id="PS51257">
    <property type="entry name" value="PROKAR_LIPOPROTEIN"/>
    <property type="match status" value="1"/>
</dbReference>
<evidence type="ECO:0000256" key="1">
    <source>
        <dbReference type="SAM" id="SignalP"/>
    </source>
</evidence>
<dbReference type="InterPro" id="IPR021255">
    <property type="entry name" value="DUF2807"/>
</dbReference>
<organism evidence="3 4">
    <name type="scientific">Segatella salivae</name>
    <dbReference type="NCBI Taxonomy" id="228604"/>
    <lineage>
        <taxon>Bacteria</taxon>
        <taxon>Pseudomonadati</taxon>
        <taxon>Bacteroidota</taxon>
        <taxon>Bacteroidia</taxon>
        <taxon>Bacteroidales</taxon>
        <taxon>Prevotellaceae</taxon>
        <taxon>Segatella</taxon>
    </lineage>
</organism>
<sequence length="262" mass="28346">MMIMKRIFLLTFSLFSLLAMASCGITSNDIRRMEGKPTGPQVTRLIKNKYFSKIETSLVGDVIYTQSDSLSIRIVGSKAAVEAIKVDFKGDKLVITTVGSNSFKLFGNAGQGVKVYLSSPNLVEVENEGVGGFKAKKIDTDQLKASLEGTGNLQIDTLICDNFKGEVDGTGNLKVGYLEAMSVKASLDGTGDIKMFMVKVPDVKLSIGGTGDIRVRVKDCGTVTTTIDGTGNVVLKGTCKHWIQHNDTFGKRTKELFNVNIK</sequence>